<protein>
    <submittedName>
        <fullName evidence="2">Uncharacterized protein</fullName>
    </submittedName>
</protein>
<gene>
    <name evidence="2" type="ORF">KIW84_066533</name>
</gene>
<dbReference type="AlphaFoldDB" id="A0A9D5A8Q3"/>
<dbReference type="Gramene" id="Psat06G0653300-T1">
    <property type="protein sequence ID" value="KAI5402097.1"/>
    <property type="gene ID" value="KIW84_066533"/>
</dbReference>
<evidence type="ECO:0000256" key="1">
    <source>
        <dbReference type="SAM" id="MobiDB-lite"/>
    </source>
</evidence>
<proteinExistence type="predicted"/>
<comment type="caution">
    <text evidence="2">The sequence shown here is derived from an EMBL/GenBank/DDBJ whole genome shotgun (WGS) entry which is preliminary data.</text>
</comment>
<dbReference type="EMBL" id="JAMSHJ010000006">
    <property type="protein sequence ID" value="KAI5402097.1"/>
    <property type="molecule type" value="Genomic_DNA"/>
</dbReference>
<feature type="compositionally biased region" description="Basic and acidic residues" evidence="1">
    <location>
        <begin position="1"/>
        <end position="10"/>
    </location>
</feature>
<keyword evidence="3" id="KW-1185">Reference proteome</keyword>
<evidence type="ECO:0000313" key="2">
    <source>
        <dbReference type="EMBL" id="KAI5402097.1"/>
    </source>
</evidence>
<sequence length="265" mass="29459">MSKKKVENKKVALKAKKTPSKTTSTPTKAKKTPKKKEDSAPEVELSKEAFKCEEIGELFMDAHILDIVSNLSLYYPKLVKQFVVNIPKDFNNAGSKDFRKLHVQGCCFGLSSAIIIEYLGRGKLITADKVPSLKAIAQEITRSVYEDWPIKGLLLIASLSVKYEILNRIEVSNRARTNHSLGITSSLARSVYQIGIRATFDFEGNLPKVPPMSCKTICHVLLELMDVSKSFQDVILTSTTRKNKVDDLIKLMSLKVVEASTSHAA</sequence>
<name>A0A9D5A8Q3_PEA</name>
<feature type="region of interest" description="Disordered" evidence="1">
    <location>
        <begin position="1"/>
        <end position="40"/>
    </location>
</feature>
<dbReference type="Proteomes" id="UP001058974">
    <property type="component" value="Chromosome 6"/>
</dbReference>
<reference evidence="2 3" key="1">
    <citation type="journal article" date="2022" name="Nat. Genet.">
        <title>Improved pea reference genome and pan-genome highlight genomic features and evolutionary characteristics.</title>
        <authorList>
            <person name="Yang T."/>
            <person name="Liu R."/>
            <person name="Luo Y."/>
            <person name="Hu S."/>
            <person name="Wang D."/>
            <person name="Wang C."/>
            <person name="Pandey M.K."/>
            <person name="Ge S."/>
            <person name="Xu Q."/>
            <person name="Li N."/>
            <person name="Li G."/>
            <person name="Huang Y."/>
            <person name="Saxena R.K."/>
            <person name="Ji Y."/>
            <person name="Li M."/>
            <person name="Yan X."/>
            <person name="He Y."/>
            <person name="Liu Y."/>
            <person name="Wang X."/>
            <person name="Xiang C."/>
            <person name="Varshney R.K."/>
            <person name="Ding H."/>
            <person name="Gao S."/>
            <person name="Zong X."/>
        </authorList>
    </citation>
    <scope>NUCLEOTIDE SEQUENCE [LARGE SCALE GENOMIC DNA]</scope>
    <source>
        <strain evidence="2 3">cv. Zhongwan 6</strain>
    </source>
</reference>
<accession>A0A9D5A8Q3</accession>
<evidence type="ECO:0000313" key="3">
    <source>
        <dbReference type="Proteomes" id="UP001058974"/>
    </source>
</evidence>
<organism evidence="2 3">
    <name type="scientific">Pisum sativum</name>
    <name type="common">Garden pea</name>
    <name type="synonym">Lathyrus oleraceus</name>
    <dbReference type="NCBI Taxonomy" id="3888"/>
    <lineage>
        <taxon>Eukaryota</taxon>
        <taxon>Viridiplantae</taxon>
        <taxon>Streptophyta</taxon>
        <taxon>Embryophyta</taxon>
        <taxon>Tracheophyta</taxon>
        <taxon>Spermatophyta</taxon>
        <taxon>Magnoliopsida</taxon>
        <taxon>eudicotyledons</taxon>
        <taxon>Gunneridae</taxon>
        <taxon>Pentapetalae</taxon>
        <taxon>rosids</taxon>
        <taxon>fabids</taxon>
        <taxon>Fabales</taxon>
        <taxon>Fabaceae</taxon>
        <taxon>Papilionoideae</taxon>
        <taxon>50 kb inversion clade</taxon>
        <taxon>NPAAA clade</taxon>
        <taxon>Hologalegina</taxon>
        <taxon>IRL clade</taxon>
        <taxon>Fabeae</taxon>
        <taxon>Lathyrus</taxon>
    </lineage>
</organism>